<dbReference type="Gene3D" id="3.30.70.240">
    <property type="match status" value="1"/>
</dbReference>
<dbReference type="AlphaFoldDB" id="A0A2Z2J564"/>
<name>A0A2Z2J564_CORST</name>
<reference evidence="1 2" key="1">
    <citation type="submission" date="2017-05" db="EMBL/GenBank/DDBJ databases">
        <title>Complete genome sequence of Corynebacterium striatum KC-Na-1 isolated from Neophocaena asiaeorientalis in Korea.</title>
        <authorList>
            <person name="Kim J.H."/>
            <person name="Lee K."/>
        </authorList>
    </citation>
    <scope>NUCLEOTIDE SEQUENCE [LARGE SCALE GENOMIC DNA]</scope>
    <source>
        <strain evidence="1 2">KC-Na-01</strain>
    </source>
</reference>
<dbReference type="RefSeq" id="WP_049147286.1">
    <property type="nucleotide sequence ID" value="NZ_CAACYF010000002.1"/>
</dbReference>
<dbReference type="EMBL" id="CP021252">
    <property type="protein sequence ID" value="ART20318.1"/>
    <property type="molecule type" value="Genomic_DNA"/>
</dbReference>
<evidence type="ECO:0000313" key="2">
    <source>
        <dbReference type="Proteomes" id="UP000250197"/>
    </source>
</evidence>
<proteinExistence type="predicted"/>
<gene>
    <name evidence="1" type="ORF">CBE89_01470</name>
</gene>
<dbReference type="Pfam" id="PF09707">
    <property type="entry name" value="Cas_Cas2CT1978"/>
    <property type="match status" value="1"/>
</dbReference>
<dbReference type="NCBIfam" id="TIGR01873">
    <property type="entry name" value="cas_CT1978"/>
    <property type="match status" value="1"/>
</dbReference>
<sequence>MFLVITTTSLPDHMHGYLSRFLSEVDTGVYVGNVSRRVRDNLWRRLSNAIADGSLTMINEDRTREQGFAVNTMGPRRRTIIDMDGLLLACTFSREHTQNRTETN</sequence>
<dbReference type="CDD" id="cd09755">
    <property type="entry name" value="Cas2_I-E"/>
    <property type="match status" value="1"/>
</dbReference>
<evidence type="ECO:0000313" key="1">
    <source>
        <dbReference type="EMBL" id="ART20318.1"/>
    </source>
</evidence>
<accession>A0A2Z2J564</accession>
<dbReference type="Proteomes" id="UP000250197">
    <property type="component" value="Chromosome"/>
</dbReference>
<dbReference type="InterPro" id="IPR010152">
    <property type="entry name" value="CRISPR-assoc_prot_Cas2_sub"/>
</dbReference>
<dbReference type="KEGG" id="cstr:CBE89_01470"/>
<protein>
    <submittedName>
        <fullName evidence="1">Type I-E CRISPR-associated endoribonuclease Cas2</fullName>
    </submittedName>
</protein>
<organism evidence="1 2">
    <name type="scientific">Corynebacterium striatum</name>
    <dbReference type="NCBI Taxonomy" id="43770"/>
    <lineage>
        <taxon>Bacteria</taxon>
        <taxon>Bacillati</taxon>
        <taxon>Actinomycetota</taxon>
        <taxon>Actinomycetes</taxon>
        <taxon>Mycobacteriales</taxon>
        <taxon>Corynebacteriaceae</taxon>
        <taxon>Corynebacterium</taxon>
    </lineage>
</organism>